<dbReference type="RefSeq" id="WP_148073264.1">
    <property type="nucleotide sequence ID" value="NZ_CP042913.1"/>
</dbReference>
<proteinExistence type="predicted"/>
<feature type="transmembrane region" description="Helical" evidence="1">
    <location>
        <begin position="193"/>
        <end position="214"/>
    </location>
</feature>
<protein>
    <submittedName>
        <fullName evidence="2">Uncharacterized protein</fullName>
    </submittedName>
</protein>
<evidence type="ECO:0000313" key="2">
    <source>
        <dbReference type="EMBL" id="QEG34639.1"/>
    </source>
</evidence>
<accession>A0A5B9QA64</accession>
<evidence type="ECO:0000313" key="3">
    <source>
        <dbReference type="Proteomes" id="UP000323917"/>
    </source>
</evidence>
<dbReference type="AlphaFoldDB" id="A0A5B9QA64"/>
<sequence>MNLLIQFLLRLCFGLAAGMAITSSRQVTSGYFRNHLYVTLGLSTLASLVSYTVAPEVFWYAVAAAVASYVGSVCWLYETRFLGKMILIVVALCCLNGGLRQQLRQYSIKWHSSPIMLNYLSQSVLEKRLAKDTFGLSQEMDRELRSFKSISDYLTMSSVSSSGLLLGMTMAAMLLGHWYLNTPTMELAPLRRLILAMGAAVAFQILVSALGLWGELEYANELSTQWWLFLLLRWSFGLVGVAVLTWMAWETLKIPNTQSATGILYVAVIGTFVGETMSLLLSAESLFPL</sequence>
<name>A0A5B9QA64_9BACT</name>
<keyword evidence="1" id="KW-1133">Transmembrane helix</keyword>
<dbReference type="KEGG" id="bgok:Pr1d_19210"/>
<organism evidence="2 3">
    <name type="scientific">Bythopirellula goksoeyrii</name>
    <dbReference type="NCBI Taxonomy" id="1400387"/>
    <lineage>
        <taxon>Bacteria</taxon>
        <taxon>Pseudomonadati</taxon>
        <taxon>Planctomycetota</taxon>
        <taxon>Planctomycetia</taxon>
        <taxon>Pirellulales</taxon>
        <taxon>Lacipirellulaceae</taxon>
        <taxon>Bythopirellula</taxon>
    </lineage>
</organism>
<keyword evidence="3" id="KW-1185">Reference proteome</keyword>
<dbReference type="Proteomes" id="UP000323917">
    <property type="component" value="Chromosome"/>
</dbReference>
<feature type="transmembrane region" description="Helical" evidence="1">
    <location>
        <begin position="226"/>
        <end position="249"/>
    </location>
</feature>
<keyword evidence="1" id="KW-0812">Transmembrane</keyword>
<gene>
    <name evidence="2" type="ORF">Pr1d_19210</name>
</gene>
<feature type="transmembrane region" description="Helical" evidence="1">
    <location>
        <begin position="57"/>
        <end position="76"/>
    </location>
</feature>
<dbReference type="OrthoDB" id="280822at2"/>
<reference evidence="2 3" key="1">
    <citation type="submission" date="2019-08" db="EMBL/GenBank/DDBJ databases">
        <title>Deep-cultivation of Planctomycetes and their phenomic and genomic characterization uncovers novel biology.</title>
        <authorList>
            <person name="Wiegand S."/>
            <person name="Jogler M."/>
            <person name="Boedeker C."/>
            <person name="Pinto D."/>
            <person name="Vollmers J."/>
            <person name="Rivas-Marin E."/>
            <person name="Kohn T."/>
            <person name="Peeters S.H."/>
            <person name="Heuer A."/>
            <person name="Rast P."/>
            <person name="Oberbeckmann S."/>
            <person name="Bunk B."/>
            <person name="Jeske O."/>
            <person name="Meyerdierks A."/>
            <person name="Storesund J.E."/>
            <person name="Kallscheuer N."/>
            <person name="Luecker S."/>
            <person name="Lage O.M."/>
            <person name="Pohl T."/>
            <person name="Merkel B.J."/>
            <person name="Hornburger P."/>
            <person name="Mueller R.-W."/>
            <person name="Bruemmer F."/>
            <person name="Labrenz M."/>
            <person name="Spormann A.M."/>
            <person name="Op den Camp H."/>
            <person name="Overmann J."/>
            <person name="Amann R."/>
            <person name="Jetten M.S.M."/>
            <person name="Mascher T."/>
            <person name="Medema M.H."/>
            <person name="Devos D.P."/>
            <person name="Kaster A.-K."/>
            <person name="Ovreas L."/>
            <person name="Rohde M."/>
            <person name="Galperin M.Y."/>
            <person name="Jogler C."/>
        </authorList>
    </citation>
    <scope>NUCLEOTIDE SEQUENCE [LARGE SCALE GENOMIC DNA]</scope>
    <source>
        <strain evidence="2 3">Pr1d</strain>
    </source>
</reference>
<feature type="transmembrane region" description="Helical" evidence="1">
    <location>
        <begin position="81"/>
        <end position="99"/>
    </location>
</feature>
<feature type="transmembrane region" description="Helical" evidence="1">
    <location>
        <begin position="261"/>
        <end position="283"/>
    </location>
</feature>
<dbReference type="EMBL" id="CP042913">
    <property type="protein sequence ID" value="QEG34639.1"/>
    <property type="molecule type" value="Genomic_DNA"/>
</dbReference>
<feature type="transmembrane region" description="Helical" evidence="1">
    <location>
        <begin position="163"/>
        <end position="181"/>
    </location>
</feature>
<keyword evidence="1" id="KW-0472">Membrane</keyword>
<evidence type="ECO:0000256" key="1">
    <source>
        <dbReference type="SAM" id="Phobius"/>
    </source>
</evidence>